<accession>A0A0R1F7C4</accession>
<dbReference type="PANTHER" id="PTHR43014">
    <property type="entry name" value="MERCURIC REDUCTASE"/>
    <property type="match status" value="1"/>
</dbReference>
<dbReference type="GO" id="GO:0003955">
    <property type="term" value="F:NAD(P)H dehydrogenase (quinone) activity"/>
    <property type="evidence" value="ECO:0007669"/>
    <property type="project" value="TreeGrafter"/>
</dbReference>
<evidence type="ECO:0000313" key="11">
    <source>
        <dbReference type="Proteomes" id="UP000051181"/>
    </source>
</evidence>
<feature type="domain" description="Pyridine nucleotide-disulphide oxidoreductase dimerisation" evidence="8">
    <location>
        <begin position="338"/>
        <end position="444"/>
    </location>
</feature>
<keyword evidence="3 6" id="KW-0274">FAD</keyword>
<dbReference type="EMBL" id="AZCN01000076">
    <property type="protein sequence ID" value="KRK14567.1"/>
    <property type="molecule type" value="Genomic_DNA"/>
</dbReference>
<dbReference type="SUPFAM" id="SSF51905">
    <property type="entry name" value="FAD/NAD(P)-binding domain"/>
    <property type="match status" value="1"/>
</dbReference>
<dbReference type="GO" id="GO:0050660">
    <property type="term" value="F:flavin adenine dinucleotide binding"/>
    <property type="evidence" value="ECO:0007669"/>
    <property type="project" value="TreeGrafter"/>
</dbReference>
<feature type="binding site" evidence="6">
    <location>
        <position position="262"/>
    </location>
    <ligand>
        <name>NAD(+)</name>
        <dbReference type="ChEBI" id="CHEBI:57540"/>
    </ligand>
</feature>
<protein>
    <submittedName>
        <fullName evidence="10">Pyruvate 2-oxoglutarate dehydrogenase complex, dihydrolipoamide dehydrogenase (E3) component</fullName>
    </submittedName>
</protein>
<reference evidence="10 11" key="1">
    <citation type="journal article" date="2015" name="Genome Announc.">
        <title>Expanding the biotechnology potential of lactobacilli through comparative genomics of 213 strains and associated genera.</title>
        <authorList>
            <person name="Sun Z."/>
            <person name="Harris H.M."/>
            <person name="McCann A."/>
            <person name="Guo C."/>
            <person name="Argimon S."/>
            <person name="Zhang W."/>
            <person name="Yang X."/>
            <person name="Jeffery I.B."/>
            <person name="Cooney J.C."/>
            <person name="Kagawa T.F."/>
            <person name="Liu W."/>
            <person name="Song Y."/>
            <person name="Salvetti E."/>
            <person name="Wrobel A."/>
            <person name="Rasinkangas P."/>
            <person name="Parkhill J."/>
            <person name="Rea M.C."/>
            <person name="O'Sullivan O."/>
            <person name="Ritari J."/>
            <person name="Douillard F.P."/>
            <person name="Paul Ross R."/>
            <person name="Yang R."/>
            <person name="Briner A.E."/>
            <person name="Felis G.E."/>
            <person name="de Vos W.M."/>
            <person name="Barrangou R."/>
            <person name="Klaenhammer T.R."/>
            <person name="Caufield P.W."/>
            <person name="Cui Y."/>
            <person name="Zhang H."/>
            <person name="O'Toole P.W."/>
        </authorList>
    </citation>
    <scope>NUCLEOTIDE SEQUENCE [LARGE SCALE GENOMIC DNA]</scope>
    <source>
        <strain evidence="10 11">DSM 20001</strain>
    </source>
</reference>
<keyword evidence="10" id="KW-0670">Pyruvate</keyword>
<evidence type="ECO:0000259" key="8">
    <source>
        <dbReference type="Pfam" id="PF02852"/>
    </source>
</evidence>
<dbReference type="Gene3D" id="3.50.50.60">
    <property type="entry name" value="FAD/NAD(P)-binding domain"/>
    <property type="match status" value="2"/>
</dbReference>
<dbReference type="GeneID" id="65917611"/>
<evidence type="ECO:0000259" key="9">
    <source>
        <dbReference type="Pfam" id="PF07992"/>
    </source>
</evidence>
<dbReference type="Proteomes" id="UP000051181">
    <property type="component" value="Unassembled WGS sequence"/>
</dbReference>
<sequence length="450" mass="48601">MREAKNVFIGFGKAAKTLAFKLAQAGESVVMIEGSDQMYGGTCINIACIPSKLLYTLSMAPVVGTQTRNYQQAVLNKRSVIGGLRTKNLHKIADLPAVTVLTGWAKFIDEHTLTVSYANGQTEQVHGERIFINTGAKAILPAIPGLVDSKFMVTSTEMLDQARLPQKLVIIGGGYIGLEFATTYQQFGAQVTILDNKAQFMARDEREVAQTVHAQFDQAGIEVVQDAQVTRVTDVGTHAEITATVAGQPQTFVADTILVATGRAANIAGLGLENTAIKTDAHGIVVDDHLRTTVANVWAMGDVRGGAQFTYISLDDYRIVYDQLKGAGKKSLQEQELVPHTVFLNPPLSTIGLNEEQAKAQGIAYRVAKIPAGAMPKAHILGNPAGYLKALVAADDQILGATLYCEEAYEVINLISLAMHHHLPYQVLRDQIFAHPTMSEALNDLFETLG</sequence>
<feature type="binding site" evidence="6">
    <location>
        <position position="52"/>
    </location>
    <ligand>
        <name>FAD</name>
        <dbReference type="ChEBI" id="CHEBI:57692"/>
    </ligand>
</feature>
<feature type="disulfide bond" description="Redox-active" evidence="7">
    <location>
        <begin position="43"/>
        <end position="48"/>
    </location>
</feature>
<dbReference type="PRINTS" id="PR00368">
    <property type="entry name" value="FADPNR"/>
</dbReference>
<proteinExistence type="inferred from homology"/>
<comment type="cofactor">
    <cofactor evidence="6">
        <name>FAD</name>
        <dbReference type="ChEBI" id="CHEBI:57692"/>
    </cofactor>
    <text evidence="6">Binds 1 FAD per subunit.</text>
</comment>
<dbReference type="PIRSF" id="PIRSF000350">
    <property type="entry name" value="Mercury_reductase_MerA"/>
    <property type="match status" value="1"/>
</dbReference>
<evidence type="ECO:0000256" key="3">
    <source>
        <dbReference type="ARBA" id="ARBA00022827"/>
    </source>
</evidence>
<dbReference type="InterPro" id="IPR036188">
    <property type="entry name" value="FAD/NAD-bd_sf"/>
</dbReference>
<dbReference type="Gene3D" id="3.30.390.30">
    <property type="match status" value="1"/>
</dbReference>
<dbReference type="Pfam" id="PF02852">
    <property type="entry name" value="Pyr_redox_dim"/>
    <property type="match status" value="1"/>
</dbReference>
<dbReference type="PATRIC" id="fig|913848.6.peg.2341"/>
<comment type="similarity">
    <text evidence="1">Belongs to the class-I pyridine nucleotide-disulfide oxidoreductase family.</text>
</comment>
<dbReference type="RefSeq" id="WP_010010142.1">
    <property type="nucleotide sequence ID" value="NZ_AZCN01000076.1"/>
</dbReference>
<keyword evidence="4" id="KW-0560">Oxidoreductase</keyword>
<feature type="domain" description="FAD/NAD(P)-binding" evidence="9">
    <location>
        <begin position="7"/>
        <end position="309"/>
    </location>
</feature>
<gene>
    <name evidence="10" type="ORF">FD22_GL002294</name>
</gene>
<name>A0A0R1F7C4_9LACO</name>
<feature type="active site" description="Proton acceptor" evidence="5">
    <location>
        <position position="435"/>
    </location>
</feature>
<dbReference type="PANTHER" id="PTHR43014:SF4">
    <property type="entry name" value="PYRIDINE NUCLEOTIDE-DISULFIDE OXIDOREDUCTASE RCLA-RELATED"/>
    <property type="match status" value="1"/>
</dbReference>
<dbReference type="PRINTS" id="PR00411">
    <property type="entry name" value="PNDRDTASEI"/>
</dbReference>
<evidence type="ECO:0000256" key="4">
    <source>
        <dbReference type="ARBA" id="ARBA00023002"/>
    </source>
</evidence>
<dbReference type="InterPro" id="IPR001100">
    <property type="entry name" value="Pyr_nuc-diS_OxRdtase"/>
</dbReference>
<dbReference type="InterPro" id="IPR016156">
    <property type="entry name" value="FAD/NAD-linked_Rdtase_dimer_sf"/>
</dbReference>
<keyword evidence="6" id="KW-0547">Nucleotide-binding</keyword>
<evidence type="ECO:0000256" key="7">
    <source>
        <dbReference type="PIRSR" id="PIRSR000350-4"/>
    </source>
</evidence>
<dbReference type="AlphaFoldDB" id="A0A0R1F7C4"/>
<dbReference type="Pfam" id="PF07992">
    <property type="entry name" value="Pyr_redox_2"/>
    <property type="match status" value="1"/>
</dbReference>
<dbReference type="InterPro" id="IPR004099">
    <property type="entry name" value="Pyr_nucl-diS_OxRdtase_dimer"/>
</dbReference>
<dbReference type="FunFam" id="3.30.390.30:FF:000001">
    <property type="entry name" value="Dihydrolipoyl dehydrogenase"/>
    <property type="match status" value="1"/>
</dbReference>
<evidence type="ECO:0000256" key="1">
    <source>
        <dbReference type="ARBA" id="ARBA00007532"/>
    </source>
</evidence>
<evidence type="ECO:0000313" key="10">
    <source>
        <dbReference type="EMBL" id="KRK14567.1"/>
    </source>
</evidence>
<evidence type="ECO:0000256" key="5">
    <source>
        <dbReference type="PIRSR" id="PIRSR000350-2"/>
    </source>
</evidence>
<dbReference type="SUPFAM" id="SSF55424">
    <property type="entry name" value="FAD/NAD-linked reductases, dimerisation (C-terminal) domain"/>
    <property type="match status" value="1"/>
</dbReference>
<keyword evidence="2" id="KW-0285">Flavoprotein</keyword>
<keyword evidence="6" id="KW-0520">NAD</keyword>
<feature type="binding site" evidence="6">
    <location>
        <begin position="172"/>
        <end position="179"/>
    </location>
    <ligand>
        <name>NAD(+)</name>
        <dbReference type="ChEBI" id="CHEBI:57540"/>
    </ligand>
</feature>
<feature type="binding site" evidence="6">
    <location>
        <position position="302"/>
    </location>
    <ligand>
        <name>FAD</name>
        <dbReference type="ChEBI" id="CHEBI:57692"/>
    </ligand>
</feature>
<dbReference type="InterPro" id="IPR023753">
    <property type="entry name" value="FAD/NAD-binding_dom"/>
</dbReference>
<evidence type="ECO:0000256" key="2">
    <source>
        <dbReference type="ARBA" id="ARBA00022630"/>
    </source>
</evidence>
<dbReference type="eggNOG" id="COG1249">
    <property type="taxonomic scope" value="Bacteria"/>
</dbReference>
<comment type="caution">
    <text evidence="10">The sequence shown here is derived from an EMBL/GenBank/DDBJ whole genome shotgun (WGS) entry which is preliminary data.</text>
</comment>
<organism evidence="10 11">
    <name type="scientific">Loigolactobacillus coryniformis subsp. coryniformis KCTC 3167 = DSM 20001</name>
    <dbReference type="NCBI Taxonomy" id="913848"/>
    <lineage>
        <taxon>Bacteria</taxon>
        <taxon>Bacillati</taxon>
        <taxon>Bacillota</taxon>
        <taxon>Bacilli</taxon>
        <taxon>Lactobacillales</taxon>
        <taxon>Lactobacillaceae</taxon>
        <taxon>Loigolactobacillus</taxon>
    </lineage>
</organism>
<evidence type="ECO:0000256" key="6">
    <source>
        <dbReference type="PIRSR" id="PIRSR000350-3"/>
    </source>
</evidence>